<evidence type="ECO:0000256" key="1">
    <source>
        <dbReference type="ARBA" id="ARBA00023002"/>
    </source>
</evidence>
<accession>A0A1B7KVU8</accession>
<dbReference type="EMBL" id="LXMA01000002">
    <property type="protein sequence ID" value="OAT74104.1"/>
    <property type="molecule type" value="Genomic_DNA"/>
</dbReference>
<dbReference type="GO" id="GO:0016491">
    <property type="term" value="F:oxidoreductase activity"/>
    <property type="evidence" value="ECO:0007669"/>
    <property type="project" value="UniProtKB-KW"/>
</dbReference>
<dbReference type="Pfam" id="PF14518">
    <property type="entry name" value="Haem_oxygenas_2"/>
    <property type="match status" value="1"/>
</dbReference>
<dbReference type="Proteomes" id="UP000078290">
    <property type="component" value="Unassembled WGS sequence"/>
</dbReference>
<reference evidence="3" key="1">
    <citation type="submission" date="2016-05" db="EMBL/GenBank/DDBJ databases">
        <authorList>
            <person name="Wang W."/>
            <person name="Zhu L."/>
        </authorList>
    </citation>
    <scope>NUCLEOTIDE SEQUENCE [LARGE SCALE GENOMIC DNA]</scope>
    <source>
        <strain evidence="3">W-2</strain>
    </source>
</reference>
<dbReference type="RefSeq" id="WP_064550380.1">
    <property type="nucleotide sequence ID" value="NZ_LXMA01000002.1"/>
</dbReference>
<dbReference type="InterPro" id="IPR016084">
    <property type="entry name" value="Haem_Oase-like_multi-hlx"/>
</dbReference>
<protein>
    <recommendedName>
        <fullName evidence="4">Iron-containing redox enzyme family protein</fullName>
    </recommendedName>
</protein>
<dbReference type="InterPro" id="IPR039068">
    <property type="entry name" value="PqqC-like"/>
</dbReference>
<dbReference type="OrthoDB" id="9800756at2"/>
<dbReference type="Gene3D" id="1.20.910.10">
    <property type="entry name" value="Heme oxygenase-like"/>
    <property type="match status" value="1"/>
</dbReference>
<organism evidence="2 3">
    <name type="scientific">Parageobacillus thermoglucosidasius</name>
    <name type="common">Geobacillus thermoglucosidasius</name>
    <dbReference type="NCBI Taxonomy" id="1426"/>
    <lineage>
        <taxon>Bacteria</taxon>
        <taxon>Bacillati</taxon>
        <taxon>Bacillota</taxon>
        <taxon>Bacilli</taxon>
        <taxon>Bacillales</taxon>
        <taxon>Anoxybacillaceae</taxon>
        <taxon>Parageobacillus</taxon>
    </lineage>
</organism>
<dbReference type="AlphaFoldDB" id="A0A1B7KVU8"/>
<dbReference type="SMART" id="SM01236">
    <property type="entry name" value="Haem_oxygenase_2"/>
    <property type="match status" value="1"/>
</dbReference>
<evidence type="ECO:0008006" key="4">
    <source>
        <dbReference type="Google" id="ProtNLM"/>
    </source>
</evidence>
<evidence type="ECO:0000313" key="2">
    <source>
        <dbReference type="EMBL" id="OAT74104.1"/>
    </source>
</evidence>
<gene>
    <name evidence="2" type="ORF">A7K69_16215</name>
</gene>
<dbReference type="PANTHER" id="PTHR40279:SF3">
    <property type="entry name" value="4-AMINOBENZOATE SYNTHASE"/>
    <property type="match status" value="1"/>
</dbReference>
<comment type="caution">
    <text evidence="2">The sequence shown here is derived from an EMBL/GenBank/DDBJ whole genome shotgun (WGS) entry which is preliminary data.</text>
</comment>
<keyword evidence="1" id="KW-0560">Oxidoreductase</keyword>
<dbReference type="SUPFAM" id="SSF48613">
    <property type="entry name" value="Heme oxygenase-like"/>
    <property type="match status" value="1"/>
</dbReference>
<sequence length="268" mass="31105">MTVKSKVWSESLKSFDWAREKPYDPEELLDMFYKAIDVGFYGTNHPLALKLLAGELSKEQLQFMGIQEYWYFRCTVWWNAGKVLHCPYLEDQQELLGPLAEEAGVDGGAAHEKQFIKYLEGIGLDLETVKATGALPETISCVDEFFNINSHGRLIESLAANNLVAETMRPKQYPKLIEAFKKYYPWVPEESLEFFHTHSEADVDHAELGVKLFKKYARSIEAQRVAWTALIRSLSARWTFYDGIMKYMDDKNPPLLPVWDRFPFTYEY</sequence>
<proteinExistence type="predicted"/>
<dbReference type="PANTHER" id="PTHR40279">
    <property type="entry name" value="PQQC-LIKE PROTEIN"/>
    <property type="match status" value="1"/>
</dbReference>
<evidence type="ECO:0000313" key="3">
    <source>
        <dbReference type="Proteomes" id="UP000078290"/>
    </source>
</evidence>
<name>A0A1B7KVU8_PARTM</name>